<dbReference type="EMBL" id="SRPS01000014">
    <property type="protein sequence ID" value="KAG5976737.1"/>
    <property type="molecule type" value="Genomic_DNA"/>
</dbReference>
<feature type="region of interest" description="Disordered" evidence="1">
    <location>
        <begin position="25"/>
        <end position="199"/>
    </location>
</feature>
<organism evidence="2 3">
    <name type="scientific">Claviceps arundinis</name>
    <dbReference type="NCBI Taxonomy" id="1623583"/>
    <lineage>
        <taxon>Eukaryota</taxon>
        <taxon>Fungi</taxon>
        <taxon>Dikarya</taxon>
        <taxon>Ascomycota</taxon>
        <taxon>Pezizomycotina</taxon>
        <taxon>Sordariomycetes</taxon>
        <taxon>Hypocreomycetidae</taxon>
        <taxon>Hypocreales</taxon>
        <taxon>Clavicipitaceae</taxon>
        <taxon>Claviceps</taxon>
    </lineage>
</organism>
<feature type="compositionally biased region" description="Basic and acidic residues" evidence="1">
    <location>
        <begin position="83"/>
        <end position="103"/>
    </location>
</feature>
<evidence type="ECO:0008006" key="4">
    <source>
        <dbReference type="Google" id="ProtNLM"/>
    </source>
</evidence>
<comment type="caution">
    <text evidence="2">The sequence shown here is derived from an EMBL/GenBank/DDBJ whole genome shotgun (WGS) entry which is preliminary data.</text>
</comment>
<sequence length="884" mass="99268">MDDEKHIRKKKTGFFGTIFSAKTLASRAKDKVFRHRDGKESPPPGYKKPVLLSKASRRKIVEGDARTKGPRQQTRKGALNGGDHARRAYDDHVGAQQGDGKEPVHRRRENGDGRGGMSRRVDGDGVPRKKVRMMDSAVRPIDHEDANRDVAAVAVGVKSPRRRPRRPKPPEPEDLVNSPRATQEQINGHEDRLKTPEPLTQWPPPGLANDENLPSAHAKELIARGAPIHKGHKRRIPHTPEQYHALYATTSSADPYDTDGASVHDSMTPLMTLRLQGPGRATHPWETLEQPSCAFLYGARPGTITLNHWVSMYSSLPPAIALRDSGVVPRSMDLYQIMERLQELQAGLEDDDEHLLYRILYKRILRDPDRVFNPHRTLDKQITDLLLVLSRPEWIDFTEAKNQVVTRFIFNPEHVKPEVYRKFFHQLLLSLELHMRIHSQQHGEWAKEKLLAQIPPTIRWNLALARRWKEHVRVSGFGEAPEQTVLRYKLKKRQVKVLKKFAQAMKWPNLDSSMENLGLHDEEFRLDTISSDAFAFFSGLVLPGPTFPFLIMNTLIDLDPDPATDNLALLSHTFPQSGFQYRNSNTYWSAACTVGKVLAPTGRAVAGWIGPCRSTPDLGRSQIARIRTRRPKHQDRRLGPGDVESMAERSDCLGPAAQSYPVEDYTLVVPDEDSFAVDTVRIELLGFKPVVTMAQDTYANGPRLYDATVQFAIHGVSWPLRLMYDVDFVTAWPCSQAPHPLFFDYIYRVVKADEVVRVRDWGGVYYRKLRKGAAGLSASARSSPAPPLYSMGYDAELDFVDGETGGGDGGEGEDGDDEKVLVVEAYGVADNEVLARAWCSHWGLSAVVADIGKTCMSCAIREAYAATITVVILVDSRQEARDEE</sequence>
<dbReference type="OrthoDB" id="6493944at2759"/>
<accession>A0A9P7MYB9</accession>
<evidence type="ECO:0000313" key="3">
    <source>
        <dbReference type="Proteomes" id="UP000784919"/>
    </source>
</evidence>
<dbReference type="PANTHER" id="PTHR42345">
    <property type="entry name" value="TPR_REGION DOMAIN-CONTAINING PROTEIN"/>
    <property type="match status" value="1"/>
</dbReference>
<evidence type="ECO:0000313" key="2">
    <source>
        <dbReference type="EMBL" id="KAG5976737.1"/>
    </source>
</evidence>
<dbReference type="Proteomes" id="UP000784919">
    <property type="component" value="Unassembled WGS sequence"/>
</dbReference>
<protein>
    <recommendedName>
        <fullName evidence="4">VTC domain-containing protein</fullName>
    </recommendedName>
</protein>
<dbReference type="AlphaFoldDB" id="A0A9P7MYB9"/>
<name>A0A9P7MYB9_9HYPO</name>
<gene>
    <name evidence="2" type="ORF">E4U56_001408</name>
</gene>
<feature type="compositionally biased region" description="Basic and acidic residues" evidence="1">
    <location>
        <begin position="27"/>
        <end position="40"/>
    </location>
</feature>
<evidence type="ECO:0000256" key="1">
    <source>
        <dbReference type="SAM" id="MobiDB-lite"/>
    </source>
</evidence>
<dbReference type="PANTHER" id="PTHR42345:SF1">
    <property type="entry name" value="VTC DOMAIN-CONTAINING PROTEIN"/>
    <property type="match status" value="1"/>
</dbReference>
<proteinExistence type="predicted"/>
<reference evidence="2" key="1">
    <citation type="journal article" date="2020" name="bioRxiv">
        <title>Whole genome comparisons of ergot fungi reveals the divergence and evolution of species within the genus Claviceps are the result of varying mechanisms driving genome evolution and host range expansion.</title>
        <authorList>
            <person name="Wyka S.A."/>
            <person name="Mondo S.J."/>
            <person name="Liu M."/>
            <person name="Dettman J."/>
            <person name="Nalam V."/>
            <person name="Broders K.D."/>
        </authorList>
    </citation>
    <scope>NUCLEOTIDE SEQUENCE</scope>
    <source>
        <strain evidence="2">CCC 1102</strain>
    </source>
</reference>